<dbReference type="InterPro" id="IPR011913">
    <property type="entry name" value="RfaE_dom_I"/>
</dbReference>
<dbReference type="GO" id="GO:0016773">
    <property type="term" value="F:phosphotransferase activity, alcohol group as acceptor"/>
    <property type="evidence" value="ECO:0007669"/>
    <property type="project" value="InterPro"/>
</dbReference>
<dbReference type="InterPro" id="IPR029056">
    <property type="entry name" value="Ribokinase-like"/>
</dbReference>
<dbReference type="Gene3D" id="3.40.1190.20">
    <property type="match status" value="1"/>
</dbReference>
<dbReference type="CDD" id="cd01172">
    <property type="entry name" value="RfaE_like"/>
    <property type="match status" value="1"/>
</dbReference>
<protein>
    <submittedName>
        <fullName evidence="4">Bifunctional protein HldE</fullName>
    </submittedName>
</protein>
<dbReference type="KEGG" id="sbw:TGUWTKB_3170"/>
<accession>A0A090AQC9</accession>
<reference evidence="4 5" key="2">
    <citation type="journal article" date="2014" name="Curr. Biol.">
        <title>Symbiont-Supplemented Maternal Investment Underpinning Host's Ecological Adaptation.</title>
        <authorList>
            <person name="Kaiwa N."/>
            <person name="Hosokawa T."/>
            <person name="Nikoh N."/>
            <person name="Tanahashi M."/>
            <person name="Moriyama M."/>
            <person name="Meng X.Y."/>
            <person name="Maeda T."/>
            <person name="Yamaguchi K."/>
            <person name="Shigenobu S."/>
            <person name="Ito M."/>
            <person name="Fukatsu T."/>
        </authorList>
    </citation>
    <scope>NUCLEOTIDE SEQUENCE [LARGE SCALE GENOMIC DNA]</scope>
    <source>
        <strain evidence="4 5">UwTKB</strain>
    </source>
</reference>
<evidence type="ECO:0000313" key="4">
    <source>
        <dbReference type="EMBL" id="BAP58557.1"/>
    </source>
</evidence>
<dbReference type="GO" id="GO:0033786">
    <property type="term" value="F:heptose-1-phosphate adenylyltransferase activity"/>
    <property type="evidence" value="ECO:0007669"/>
    <property type="project" value="TreeGrafter"/>
</dbReference>
<keyword evidence="5" id="KW-1185">Reference proteome</keyword>
<dbReference type="OrthoDB" id="9802794at2"/>
<proteinExistence type="predicted"/>
<dbReference type="Pfam" id="PF00294">
    <property type="entry name" value="PfkB"/>
    <property type="match status" value="1"/>
</dbReference>
<feature type="domain" description="Carbohydrate kinase PfkB" evidence="3">
    <location>
        <begin position="32"/>
        <end position="303"/>
    </location>
</feature>
<reference evidence="5" key="1">
    <citation type="submission" date="2013-11" db="EMBL/GenBank/DDBJ databases">
        <title>Symbiont-containing voluminous jelly as an extraordinary maternal gift for overwintering insect nymphs.</title>
        <authorList>
            <person name="Kaiwa N."/>
            <person name="Hosokawa T."/>
            <person name="Nikoh N."/>
            <person name="Meng X.Y."/>
            <person name="Tanahashi M."/>
            <person name="Moriyama M."/>
            <person name="Maeda T."/>
            <person name="Yamaguchi K."/>
            <person name="Shigenobu S."/>
            <person name="Ito M."/>
            <person name="Fukatsu T."/>
        </authorList>
    </citation>
    <scope>NUCLEOTIDE SEQUENCE [LARGE SCALE GENOMIC DNA]</scope>
    <source>
        <strain evidence="5">UwTKB</strain>
    </source>
</reference>
<dbReference type="HOGENOM" id="CLU_021150_0_0_6"/>
<dbReference type="InterPro" id="IPR011611">
    <property type="entry name" value="PfkB_dom"/>
</dbReference>
<dbReference type="STRING" id="1410383.TGUWTKB_3170"/>
<keyword evidence="1" id="KW-0808">Transferase</keyword>
<evidence type="ECO:0000256" key="1">
    <source>
        <dbReference type="ARBA" id="ARBA00022679"/>
    </source>
</evidence>
<gene>
    <name evidence="4" type="primary">rfaE</name>
    <name evidence="4" type="ORF">TGUWTKB_3170</name>
</gene>
<keyword evidence="2" id="KW-0418">Kinase</keyword>
<dbReference type="NCBIfam" id="TIGR02198">
    <property type="entry name" value="rfaE_dom_I"/>
    <property type="match status" value="1"/>
</dbReference>
<dbReference type="GO" id="GO:0033785">
    <property type="term" value="F:heptose 7-phosphate kinase activity"/>
    <property type="evidence" value="ECO:0007669"/>
    <property type="project" value="TreeGrafter"/>
</dbReference>
<dbReference type="FunFam" id="3.40.1190.20:FF:000002">
    <property type="entry name" value="Bifunctional protein HldE"/>
    <property type="match status" value="1"/>
</dbReference>
<dbReference type="GO" id="GO:0005829">
    <property type="term" value="C:cytosol"/>
    <property type="evidence" value="ECO:0007669"/>
    <property type="project" value="TreeGrafter"/>
</dbReference>
<dbReference type="SUPFAM" id="SSF53613">
    <property type="entry name" value="Ribokinase-like"/>
    <property type="match status" value="1"/>
</dbReference>
<dbReference type="AlphaFoldDB" id="A0A090AQC9"/>
<name>A0A090AQC9_9ENTR</name>
<dbReference type="RefSeq" id="WP_052459546.1">
    <property type="nucleotide sequence ID" value="NZ_AP014521.1"/>
</dbReference>
<dbReference type="PANTHER" id="PTHR46969">
    <property type="entry name" value="BIFUNCTIONAL PROTEIN HLDE"/>
    <property type="match status" value="1"/>
</dbReference>
<evidence type="ECO:0000313" key="5">
    <source>
        <dbReference type="Proteomes" id="UP000031627"/>
    </source>
</evidence>
<organism evidence="4 5">
    <name type="scientific">Candidatus Tachikawaea gelatinosa</name>
    <dbReference type="NCBI Taxonomy" id="1410383"/>
    <lineage>
        <taxon>Bacteria</taxon>
        <taxon>Pseudomonadati</taxon>
        <taxon>Pseudomonadota</taxon>
        <taxon>Gammaproteobacteria</taxon>
        <taxon>Enterobacterales</taxon>
        <taxon>Enterobacteriaceae</taxon>
        <taxon>Candidatus Tachikawaea</taxon>
    </lineage>
</organism>
<evidence type="ECO:0000259" key="3">
    <source>
        <dbReference type="Pfam" id="PF00294"/>
    </source>
</evidence>
<dbReference type="Proteomes" id="UP000031627">
    <property type="component" value="Chromosome"/>
</dbReference>
<evidence type="ECO:0000256" key="2">
    <source>
        <dbReference type="ARBA" id="ARBA00022777"/>
    </source>
</evidence>
<dbReference type="EMBL" id="AP014521">
    <property type="protein sequence ID" value="BAP58557.1"/>
    <property type="molecule type" value="Genomic_DNA"/>
</dbReference>
<sequence length="327" mass="36304">MPIKLPSFHNIRIITIGDIILDLYWSGNIKNKSSETASSIVKIKNVEERPGGAANVAMNIASLNAKSHLIGIIGDDDSGEILKSKLLKNNVFFDYINIKSNSTIKKLRIIANDKQLIRVDFEKKFENTNNLQLINKKLIKILKKTDVLILSDYDKGTLLNVQEIIKIAKIMNVPILIDPKGNDFNKYCGATILTPNLFEFEIVSGKCKTEKELINRGMEIIFNCKLSALLITRAESGMTLLQKHKMPVYYPAQTQEVLDVTGAGDTVISVIAAILATGSSLEEACFFSNIAAGIVVNKVKTSTITLVELQEAINLYQKSNDNFSTYF</sequence>
<dbReference type="PANTHER" id="PTHR46969:SF1">
    <property type="entry name" value="BIFUNCTIONAL PROTEIN HLDE"/>
    <property type="match status" value="1"/>
</dbReference>